<protein>
    <submittedName>
        <fullName evidence="2">Uncharacterized protein</fullName>
    </submittedName>
</protein>
<gene>
    <name evidence="2" type="ORF">A0Z09_004405</name>
</gene>
<keyword evidence="1" id="KW-0812">Transmembrane</keyword>
<comment type="caution">
    <text evidence="2">The sequence shown here is derived from an EMBL/GenBank/DDBJ whole genome shotgun (WGS) entry which is preliminary data.</text>
</comment>
<name>A0ABW9N4T4_9BACT</name>
<dbReference type="EMBL" id="AACKMW020000033">
    <property type="protein sequence ID" value="MPB99295.1"/>
    <property type="molecule type" value="Genomic_DNA"/>
</dbReference>
<feature type="transmembrane region" description="Helical" evidence="1">
    <location>
        <begin position="20"/>
        <end position="44"/>
    </location>
</feature>
<keyword evidence="1" id="KW-0472">Membrane</keyword>
<keyword evidence="3" id="KW-1185">Reference proteome</keyword>
<evidence type="ECO:0000313" key="2">
    <source>
        <dbReference type="EMBL" id="MPB99295.1"/>
    </source>
</evidence>
<dbReference type="Proteomes" id="UP000364097">
    <property type="component" value="Unassembled WGS sequence"/>
</dbReference>
<keyword evidence="1" id="KW-1133">Transmembrane helix</keyword>
<feature type="transmembrane region" description="Helical" evidence="1">
    <location>
        <begin position="50"/>
        <end position="69"/>
    </location>
</feature>
<feature type="transmembrane region" description="Helical" evidence="1">
    <location>
        <begin position="125"/>
        <end position="144"/>
    </location>
</feature>
<evidence type="ECO:0000313" key="3">
    <source>
        <dbReference type="Proteomes" id="UP000364097"/>
    </source>
</evidence>
<organism evidence="2 3">
    <name type="scientific">Campylobacter subantarcticus</name>
    <dbReference type="NCBI Taxonomy" id="497724"/>
    <lineage>
        <taxon>Bacteria</taxon>
        <taxon>Pseudomonadati</taxon>
        <taxon>Campylobacterota</taxon>
        <taxon>Epsilonproteobacteria</taxon>
        <taxon>Campylobacterales</taxon>
        <taxon>Campylobacteraceae</taxon>
        <taxon>Campylobacter</taxon>
    </lineage>
</organism>
<reference evidence="2" key="1">
    <citation type="submission" date="2019-08" db="EMBL/GenBank/DDBJ databases">
        <title>Rapid identification of Enteric Bacteria from Whole Genome Sequences (WGS) using Average Nucleotide Identity (ANI).</title>
        <authorList>
            <person name="Lane C."/>
        </authorList>
    </citation>
    <scope>NUCLEOTIDE SEQUENCE [LARGE SCALE GENOMIC DNA]</scope>
    <source>
        <strain evidence="2">2010D-8461</strain>
    </source>
</reference>
<accession>A0ABW9N4T4</accession>
<sequence length="157" mass="18336">MNDKEIKLKLSYSEEVLKILIMISLSILIIYKVEILTFLGVDFYSFDKGYFDSIFVYINTYFLYLMFLIPHPDELPLVDDNTSFMNYCGIVIIYGFVVAFLSVVFCIGFLLILKEEFFELFFGDLNNSFLLYILIGLIWADYLNNCIHMIKSAKVKA</sequence>
<feature type="transmembrane region" description="Helical" evidence="1">
    <location>
        <begin position="90"/>
        <end position="113"/>
    </location>
</feature>
<proteinExistence type="predicted"/>
<dbReference type="RefSeq" id="WP_043019619.1">
    <property type="nucleotide sequence ID" value="NZ_AACKMW020000033.1"/>
</dbReference>
<evidence type="ECO:0000256" key="1">
    <source>
        <dbReference type="SAM" id="Phobius"/>
    </source>
</evidence>